<gene>
    <name evidence="4" type="ORF">J2Z34_002954</name>
</gene>
<dbReference type="RefSeq" id="WP_209460617.1">
    <property type="nucleotide sequence ID" value="NZ_JAGGKC010000030.1"/>
</dbReference>
<reference evidence="4 5" key="1">
    <citation type="submission" date="2021-03" db="EMBL/GenBank/DDBJ databases">
        <title>Genomic Encyclopedia of Type Strains, Phase IV (KMG-IV): sequencing the most valuable type-strain genomes for metagenomic binning, comparative biology and taxonomic classification.</title>
        <authorList>
            <person name="Goeker M."/>
        </authorList>
    </citation>
    <scope>NUCLEOTIDE SEQUENCE [LARGE SCALE GENOMIC DNA]</scope>
    <source>
        <strain evidence="4 5">DSM 6139</strain>
    </source>
</reference>
<keyword evidence="5" id="KW-1185">Reference proteome</keyword>
<dbReference type="InterPro" id="IPR004165">
    <property type="entry name" value="CoA_trans_fam_I"/>
</dbReference>
<dbReference type="InterPro" id="IPR037171">
    <property type="entry name" value="NagB/RpiA_transferase-like"/>
</dbReference>
<dbReference type="PIRSF" id="PIRSF000858">
    <property type="entry name" value="SCOT-t"/>
    <property type="match status" value="1"/>
</dbReference>
<accession>A0ABS4G7A3</accession>
<dbReference type="PANTHER" id="PTHR43293">
    <property type="entry name" value="ACETATE COA-TRANSFERASE YDIF"/>
    <property type="match status" value="1"/>
</dbReference>
<protein>
    <submittedName>
        <fullName evidence="4">Propionate CoA-transferase</fullName>
        <ecNumber evidence="4">2.8.3.1</ecNumber>
    </submittedName>
</protein>
<dbReference type="EC" id="2.8.3.1" evidence="4"/>
<dbReference type="Gene3D" id="3.40.1080.10">
    <property type="entry name" value="Glutaconate Coenzyme A-transferase"/>
    <property type="match status" value="2"/>
</dbReference>
<dbReference type="SUPFAM" id="SSF100950">
    <property type="entry name" value="NagB/RpiA/CoA transferase-like"/>
    <property type="match status" value="2"/>
</dbReference>
<evidence type="ECO:0000256" key="3">
    <source>
        <dbReference type="PIRNR" id="PIRNR000858"/>
    </source>
</evidence>
<dbReference type="GO" id="GO:0018729">
    <property type="term" value="F:propionate CoA-transferase activity"/>
    <property type="evidence" value="ECO:0007669"/>
    <property type="project" value="UniProtKB-EC"/>
</dbReference>
<dbReference type="SMART" id="SM00882">
    <property type="entry name" value="CoA_trans"/>
    <property type="match status" value="2"/>
</dbReference>
<keyword evidence="2 3" id="KW-0808">Transferase</keyword>
<evidence type="ECO:0000313" key="5">
    <source>
        <dbReference type="Proteomes" id="UP001519271"/>
    </source>
</evidence>
<comment type="caution">
    <text evidence="4">The sequence shown here is derived from an EMBL/GenBank/DDBJ whole genome shotgun (WGS) entry which is preliminary data.</text>
</comment>
<comment type="similarity">
    <text evidence="1 3">Belongs to the 3-oxoacid CoA-transferase family.</text>
</comment>
<dbReference type="PANTHER" id="PTHR43293:SF1">
    <property type="entry name" value="ACETATE COA-TRANSFERASE YDIF"/>
    <property type="match status" value="1"/>
</dbReference>
<dbReference type="InterPro" id="IPR014388">
    <property type="entry name" value="3-oxoacid_CoA-transferase"/>
</dbReference>
<evidence type="ECO:0000313" key="4">
    <source>
        <dbReference type="EMBL" id="MBP1920442.1"/>
    </source>
</evidence>
<evidence type="ECO:0000256" key="2">
    <source>
        <dbReference type="ARBA" id="ARBA00022679"/>
    </source>
</evidence>
<sequence length="519" mass="56389">MAKYITAKEAALLVNDFDTVGIAAQGLAGWPDEIGEAMADRYKEEGHPANLKIKQACHTGDWKQRGTTRFGIKGMVRSWTGAHIGGSTKMCQLALEEEIATYALPQGVIINLWREIAAHRPGLITKVGIGTYIDPRIEGGKMNEAARKSEDIVRILNIDNEDYLFFPTFPVNVCILRGTTADENGNVSMEREMFLNEGYSLAAATRNTGGIVIVQVEYKVKNGAIKPKDVIIPGALVDYVVVATKEEASWQTEGRYYSPAFSGEHRVPTGSMPVLALDEKKIVARRCARELKSGMIVNLGVGMPANVASIAAEEDCIDKITLTVEGGSFGGVAAAKPDFGAVYNSEAIIPHNQMFDFYDGGGLDLAVLGLAQVDEDGNLNVSKFGPKFMGPGGFINISQASKKVVFCGSFMVGAKTKVEDGKLIIVEEGTEKKFMKKVDQITFSGKTAAANNKTVLYVTERCVFQLTKDGMELIEVAPGIDVEKDILANMEFKPLVSKDLKTMDEEIFKETWGSLKSIV</sequence>
<name>A0ABS4G7A3_9CLOT</name>
<evidence type="ECO:0000256" key="1">
    <source>
        <dbReference type="ARBA" id="ARBA00007154"/>
    </source>
</evidence>
<dbReference type="Proteomes" id="UP001519271">
    <property type="component" value="Unassembled WGS sequence"/>
</dbReference>
<organism evidence="4 5">
    <name type="scientific">Youngiibacter multivorans</name>
    <dbReference type="NCBI Taxonomy" id="937251"/>
    <lineage>
        <taxon>Bacteria</taxon>
        <taxon>Bacillati</taxon>
        <taxon>Bacillota</taxon>
        <taxon>Clostridia</taxon>
        <taxon>Eubacteriales</taxon>
        <taxon>Clostridiaceae</taxon>
        <taxon>Youngiibacter</taxon>
    </lineage>
</organism>
<dbReference type="EMBL" id="JAGGKC010000030">
    <property type="protein sequence ID" value="MBP1920442.1"/>
    <property type="molecule type" value="Genomic_DNA"/>
</dbReference>
<dbReference type="Pfam" id="PF01144">
    <property type="entry name" value="CoA_trans"/>
    <property type="match status" value="2"/>
</dbReference>
<proteinExistence type="inferred from homology"/>